<feature type="signal peptide" evidence="1">
    <location>
        <begin position="1"/>
        <end position="20"/>
    </location>
</feature>
<organism evidence="2 3">
    <name type="scientific">Martelella lutilitoris</name>
    <dbReference type="NCBI Taxonomy" id="2583532"/>
    <lineage>
        <taxon>Bacteria</taxon>
        <taxon>Pseudomonadati</taxon>
        <taxon>Pseudomonadota</taxon>
        <taxon>Alphaproteobacteria</taxon>
        <taxon>Hyphomicrobiales</taxon>
        <taxon>Aurantimonadaceae</taxon>
        <taxon>Martelella</taxon>
    </lineage>
</organism>
<evidence type="ECO:0000256" key="1">
    <source>
        <dbReference type="SAM" id="SignalP"/>
    </source>
</evidence>
<evidence type="ECO:0000313" key="3">
    <source>
        <dbReference type="Proteomes" id="UP000307874"/>
    </source>
</evidence>
<dbReference type="Proteomes" id="UP000307874">
    <property type="component" value="Unassembled WGS sequence"/>
</dbReference>
<evidence type="ECO:0000313" key="2">
    <source>
        <dbReference type="EMBL" id="TNB47107.1"/>
    </source>
</evidence>
<sequence length="103" mass="10856">MFKVEIACFLAAFAATGAWAQSQDAPPIEDKISEDCKSDFGGLPRPDCLSLLNEPSSSGGGAFMDKTINLNQSIYLGLPIEQLKAESGRQSILVAPDLAPAAQ</sequence>
<proteinExistence type="predicted"/>
<dbReference type="EMBL" id="VCLB01000007">
    <property type="protein sequence ID" value="TNB47107.1"/>
    <property type="molecule type" value="Genomic_DNA"/>
</dbReference>
<accession>A0A5C4JP55</accession>
<gene>
    <name evidence="2" type="ORF">FF124_13065</name>
</gene>
<name>A0A5C4JP55_9HYPH</name>
<keyword evidence="3" id="KW-1185">Reference proteome</keyword>
<protein>
    <submittedName>
        <fullName evidence="2">Uncharacterized protein</fullName>
    </submittedName>
</protein>
<dbReference type="AlphaFoldDB" id="A0A5C4JP55"/>
<dbReference type="RefSeq" id="WP_138748940.1">
    <property type="nucleotide sequence ID" value="NZ_VCLB01000007.1"/>
</dbReference>
<feature type="chain" id="PRO_5022883096" evidence="1">
    <location>
        <begin position="21"/>
        <end position="103"/>
    </location>
</feature>
<comment type="caution">
    <text evidence="2">The sequence shown here is derived from an EMBL/GenBank/DDBJ whole genome shotgun (WGS) entry which is preliminary data.</text>
</comment>
<keyword evidence="1" id="KW-0732">Signal</keyword>
<reference evidence="2 3" key="1">
    <citation type="submission" date="2019-06" db="EMBL/GenBank/DDBJ databases">
        <title>Martelella lutilitoris sp. nov., isolated from a tidal mudflat.</title>
        <authorList>
            <person name="Kim Y.-J."/>
        </authorList>
    </citation>
    <scope>NUCLEOTIDE SEQUENCE [LARGE SCALE GENOMIC DNA]</scope>
    <source>
        <strain evidence="2 3">GH2-6</strain>
    </source>
</reference>